<dbReference type="PANTHER" id="PTHR30636:SF3">
    <property type="entry name" value="UPF0701 PROTEIN YICC"/>
    <property type="match status" value="1"/>
</dbReference>
<evidence type="ECO:0000256" key="3">
    <source>
        <dbReference type="ARBA" id="ARBA00022759"/>
    </source>
</evidence>
<dbReference type="EMBL" id="QQTP01000007">
    <property type="protein sequence ID" value="RDJ24162.1"/>
    <property type="molecule type" value="Genomic_DNA"/>
</dbReference>
<evidence type="ECO:0000313" key="8">
    <source>
        <dbReference type="EMBL" id="RDJ24162.1"/>
    </source>
</evidence>
<evidence type="ECO:0000256" key="1">
    <source>
        <dbReference type="ARBA" id="ARBA00001968"/>
    </source>
</evidence>
<evidence type="ECO:0000256" key="5">
    <source>
        <dbReference type="ARBA" id="ARBA00035648"/>
    </source>
</evidence>
<dbReference type="InterPro" id="IPR005229">
    <property type="entry name" value="YicC/YloC-like"/>
</dbReference>
<organism evidence="8 9">
    <name type="scientific">Bosea caraganae</name>
    <dbReference type="NCBI Taxonomy" id="2763117"/>
    <lineage>
        <taxon>Bacteria</taxon>
        <taxon>Pseudomonadati</taxon>
        <taxon>Pseudomonadota</taxon>
        <taxon>Alphaproteobacteria</taxon>
        <taxon>Hyphomicrobiales</taxon>
        <taxon>Boseaceae</taxon>
        <taxon>Bosea</taxon>
    </lineage>
</organism>
<dbReference type="NCBIfam" id="TIGR00255">
    <property type="entry name" value="YicC/YloC family endoribonuclease"/>
    <property type="match status" value="1"/>
</dbReference>
<feature type="domain" description="Endoribonuclease YicC-like C-terminal" evidence="7">
    <location>
        <begin position="180"/>
        <end position="293"/>
    </location>
</feature>
<dbReference type="Pfam" id="PF08340">
    <property type="entry name" value="YicC-like_C"/>
    <property type="match status" value="1"/>
</dbReference>
<keyword evidence="3" id="KW-0255">Endonuclease</keyword>
<keyword evidence="9" id="KW-1185">Reference proteome</keyword>
<proteinExistence type="inferred from homology"/>
<feature type="domain" description="Endoribonuclease YicC-like N-terminal" evidence="6">
    <location>
        <begin position="3"/>
        <end position="156"/>
    </location>
</feature>
<evidence type="ECO:0000313" key="9">
    <source>
        <dbReference type="Proteomes" id="UP000255207"/>
    </source>
</evidence>
<comment type="caution">
    <text evidence="8">The sequence shown here is derived from an EMBL/GenBank/DDBJ whole genome shotgun (WGS) entry which is preliminary data.</text>
</comment>
<protein>
    <submittedName>
        <fullName evidence="8">YicC family protein</fullName>
    </submittedName>
</protein>
<dbReference type="InterPro" id="IPR013551">
    <property type="entry name" value="YicC-like_C"/>
</dbReference>
<name>A0A370L4Z7_9HYPH</name>
<dbReference type="RefSeq" id="WP_114830021.1">
    <property type="nucleotide sequence ID" value="NZ_QQTO01000007.1"/>
</dbReference>
<gene>
    <name evidence="8" type="ORF">DWE98_14735</name>
</gene>
<dbReference type="Proteomes" id="UP000255207">
    <property type="component" value="Unassembled WGS sequence"/>
</dbReference>
<keyword evidence="4" id="KW-0378">Hydrolase</keyword>
<evidence type="ECO:0000256" key="2">
    <source>
        <dbReference type="ARBA" id="ARBA00022722"/>
    </source>
</evidence>
<reference evidence="9" key="1">
    <citation type="submission" date="2018-07" db="EMBL/GenBank/DDBJ databases">
        <authorList>
            <person name="Safronova V.I."/>
            <person name="Chirak E.R."/>
            <person name="Sazanova A.L."/>
        </authorList>
    </citation>
    <scope>NUCLEOTIDE SEQUENCE [LARGE SCALE GENOMIC DNA]</scope>
    <source>
        <strain evidence="9">RCAM04685</strain>
    </source>
</reference>
<evidence type="ECO:0000256" key="4">
    <source>
        <dbReference type="ARBA" id="ARBA00022801"/>
    </source>
</evidence>
<evidence type="ECO:0000259" key="6">
    <source>
        <dbReference type="Pfam" id="PF03755"/>
    </source>
</evidence>
<accession>A0A370L4Z7</accession>
<comment type="cofactor">
    <cofactor evidence="1">
        <name>a divalent metal cation</name>
        <dbReference type="ChEBI" id="CHEBI:60240"/>
    </cofactor>
</comment>
<keyword evidence="2" id="KW-0540">Nuclease</keyword>
<evidence type="ECO:0000259" key="7">
    <source>
        <dbReference type="Pfam" id="PF08340"/>
    </source>
</evidence>
<comment type="similarity">
    <text evidence="5">Belongs to the YicC/YloC family.</text>
</comment>
<dbReference type="GO" id="GO:0016787">
    <property type="term" value="F:hydrolase activity"/>
    <property type="evidence" value="ECO:0007669"/>
    <property type="project" value="UniProtKB-KW"/>
</dbReference>
<dbReference type="InterPro" id="IPR013527">
    <property type="entry name" value="YicC-like_N"/>
</dbReference>
<dbReference type="PANTHER" id="PTHR30636">
    <property type="entry name" value="UPF0701 PROTEIN YICC"/>
    <property type="match status" value="1"/>
</dbReference>
<sequence length="293" mass="31180">MAIESMTGFARMAGVAGIHAWAWEVKSVNARGLDVRVRVPPGFELLAEAARKRLSGAFSRGTLHVNLSITSDAGPPRPRINEQALSALIEAVGRLPVSATIQPPSFDSLLGIRGVVELAEESEDALSVLEAPVLAGLEAVVLGLTEARASEGRALEAVVFGHLATIARLTEEAELHPARGVEAIRERLAAQVQALLEASQALDPQRLHQEAALLAVKADIREEIDRLHAHVAALKALLAQGGPIGRKLDFLAQEFGREASTLCAKAGDAGLSRIGLELRTVVDQLREQVQNVE</sequence>
<dbReference type="GO" id="GO:0004521">
    <property type="term" value="F:RNA endonuclease activity"/>
    <property type="evidence" value="ECO:0007669"/>
    <property type="project" value="InterPro"/>
</dbReference>
<dbReference type="OrthoDB" id="9771229at2"/>
<dbReference type="AlphaFoldDB" id="A0A370L4Z7"/>
<dbReference type="Pfam" id="PF03755">
    <property type="entry name" value="YicC-like_N"/>
    <property type="match status" value="1"/>
</dbReference>